<evidence type="ECO:0000256" key="1">
    <source>
        <dbReference type="ARBA" id="ARBA00001971"/>
    </source>
</evidence>
<keyword evidence="3 8" id="KW-0349">Heme</keyword>
<dbReference type="InterPro" id="IPR036396">
    <property type="entry name" value="Cyt_P450_sf"/>
</dbReference>
<dbReference type="GO" id="GO:0004497">
    <property type="term" value="F:monooxygenase activity"/>
    <property type="evidence" value="ECO:0007669"/>
    <property type="project" value="UniProtKB-KW"/>
</dbReference>
<dbReference type="PRINTS" id="PR00385">
    <property type="entry name" value="P450"/>
</dbReference>
<evidence type="ECO:0000256" key="9">
    <source>
        <dbReference type="SAM" id="Phobius"/>
    </source>
</evidence>
<dbReference type="PRINTS" id="PR00463">
    <property type="entry name" value="EP450I"/>
</dbReference>
<dbReference type="GO" id="GO:0016705">
    <property type="term" value="F:oxidoreductase activity, acting on paired donors, with incorporation or reduction of molecular oxygen"/>
    <property type="evidence" value="ECO:0007669"/>
    <property type="project" value="InterPro"/>
</dbReference>
<feature type="transmembrane region" description="Helical" evidence="9">
    <location>
        <begin position="6"/>
        <end position="27"/>
    </location>
</feature>
<dbReference type="Pfam" id="PF00067">
    <property type="entry name" value="p450"/>
    <property type="match status" value="1"/>
</dbReference>
<evidence type="ECO:0000256" key="6">
    <source>
        <dbReference type="ARBA" id="ARBA00023004"/>
    </source>
</evidence>
<keyword evidence="5" id="KW-0560">Oxidoreductase</keyword>
<accession>A0A2J5I468</accession>
<feature type="binding site" description="axial binding residue" evidence="8">
    <location>
        <position position="439"/>
    </location>
    <ligand>
        <name>heme</name>
        <dbReference type="ChEBI" id="CHEBI:30413"/>
    </ligand>
    <ligandPart>
        <name>Fe</name>
        <dbReference type="ChEBI" id="CHEBI:18248"/>
    </ligandPart>
</feature>
<protein>
    <submittedName>
        <fullName evidence="10">Cytochrome P450</fullName>
    </submittedName>
</protein>
<evidence type="ECO:0000256" key="8">
    <source>
        <dbReference type="PIRSR" id="PIRSR602401-1"/>
    </source>
</evidence>
<evidence type="ECO:0000256" key="5">
    <source>
        <dbReference type="ARBA" id="ARBA00023002"/>
    </source>
</evidence>
<dbReference type="SUPFAM" id="SSF48264">
    <property type="entry name" value="Cytochrome P450"/>
    <property type="match status" value="1"/>
</dbReference>
<dbReference type="InterPro" id="IPR050121">
    <property type="entry name" value="Cytochrome_P450_monoxygenase"/>
</dbReference>
<dbReference type="OrthoDB" id="3945418at2759"/>
<keyword evidence="9" id="KW-1133">Transmembrane helix</keyword>
<evidence type="ECO:0000313" key="11">
    <source>
        <dbReference type="Proteomes" id="UP000235023"/>
    </source>
</evidence>
<sequence>MDPQILWLACAATVGYILLKSIYRLYFHPLRKFPGPKLAAITSLYEFYYNVIRSGKFLFEIERMHEQYGPIVRINPREIHIKDPDFYDQIYISRRQDKDPNHVRSLSVPLSSAATVPHELHRRRRELINPFFSKRSVVGLEHLVQDKVAQVGQHLTKALANRTVVSLDELFAGLTADVISQYTFGQSIGILDTANLRNEFRDALTAATSVAHIARFSPLFEIMLTTVPRFVEWVNPRLKGFFDVKRSVEGTIHDTWKGKTSKDIEKPKTIFDTLCDPSLPAEERTVERIRDEALVILAAGTETTARVLTIGFFHIYRNPAILQKLRDEIKQVMPQPTDRVPLAQLESLPYLTAIINESFRVSHSVTVRLPRVLPTALQYKDYTIPPGTSISQAIYFVHMDPTVFPSPETFRPERWIEATDNGERLNKYLVPFTKGPRICVGLNLAYSELYQVFATLVRRFDLEIYNTTPESIHVTRDMMIGLSDADEMKVHSLVTGTVVD</sequence>
<evidence type="ECO:0000256" key="7">
    <source>
        <dbReference type="ARBA" id="ARBA00023033"/>
    </source>
</evidence>
<keyword evidence="11" id="KW-1185">Reference proteome</keyword>
<keyword evidence="9" id="KW-0472">Membrane</keyword>
<keyword evidence="6 8" id="KW-0408">Iron</keyword>
<dbReference type="InterPro" id="IPR002401">
    <property type="entry name" value="Cyt_P450_E_grp-I"/>
</dbReference>
<dbReference type="PANTHER" id="PTHR24305">
    <property type="entry name" value="CYTOCHROME P450"/>
    <property type="match status" value="1"/>
</dbReference>
<keyword evidence="7" id="KW-0503">Monooxygenase</keyword>
<dbReference type="Proteomes" id="UP000235023">
    <property type="component" value="Unassembled WGS sequence"/>
</dbReference>
<comment type="similarity">
    <text evidence="2">Belongs to the cytochrome P450 family.</text>
</comment>
<dbReference type="GO" id="GO:0020037">
    <property type="term" value="F:heme binding"/>
    <property type="evidence" value="ECO:0007669"/>
    <property type="project" value="InterPro"/>
</dbReference>
<dbReference type="CDD" id="cd11062">
    <property type="entry name" value="CYP58-like"/>
    <property type="match status" value="1"/>
</dbReference>
<comment type="cofactor">
    <cofactor evidence="1 8">
        <name>heme</name>
        <dbReference type="ChEBI" id="CHEBI:30413"/>
    </cofactor>
</comment>
<evidence type="ECO:0000256" key="2">
    <source>
        <dbReference type="ARBA" id="ARBA00010617"/>
    </source>
</evidence>
<reference evidence="11" key="1">
    <citation type="submission" date="2017-12" db="EMBL/GenBank/DDBJ databases">
        <authorList>
            <consortium name="DOE Joint Genome Institute"/>
            <person name="Mondo S.J."/>
            <person name="Kjaerbolling I."/>
            <person name="Vesth T.C."/>
            <person name="Frisvad J.C."/>
            <person name="Nybo J.L."/>
            <person name="Theobald S."/>
            <person name="Kuo A."/>
            <person name="Bowyer P."/>
            <person name="Matsuda Y."/>
            <person name="Lyhne E.K."/>
            <person name="Kogle M.E."/>
            <person name="Clum A."/>
            <person name="Lipzen A."/>
            <person name="Salamov A."/>
            <person name="Ngan C.Y."/>
            <person name="Daum C."/>
            <person name="Chiniquy J."/>
            <person name="Barry K."/>
            <person name="LaButti K."/>
            <person name="Haridas S."/>
            <person name="Simmons B.A."/>
            <person name="Magnuson J.K."/>
            <person name="Mortensen U.H."/>
            <person name="Larsen T.O."/>
            <person name="Grigoriev I.V."/>
            <person name="Baker S.E."/>
            <person name="Andersen M.R."/>
            <person name="Nordberg H.P."/>
            <person name="Cantor M.N."/>
            <person name="Hua S.X."/>
        </authorList>
    </citation>
    <scope>NUCLEOTIDE SEQUENCE [LARGE SCALE GENOMIC DNA]</scope>
    <source>
        <strain evidence="11">IBT 19404</strain>
    </source>
</reference>
<dbReference type="Gene3D" id="1.10.630.10">
    <property type="entry name" value="Cytochrome P450"/>
    <property type="match status" value="1"/>
</dbReference>
<keyword evidence="9" id="KW-0812">Transmembrane</keyword>
<evidence type="ECO:0000313" key="10">
    <source>
        <dbReference type="EMBL" id="PLN84688.1"/>
    </source>
</evidence>
<dbReference type="InterPro" id="IPR001128">
    <property type="entry name" value="Cyt_P450"/>
</dbReference>
<evidence type="ECO:0000256" key="4">
    <source>
        <dbReference type="ARBA" id="ARBA00022723"/>
    </source>
</evidence>
<organism evidence="10 11">
    <name type="scientific">Aspergillus taichungensis</name>
    <dbReference type="NCBI Taxonomy" id="482145"/>
    <lineage>
        <taxon>Eukaryota</taxon>
        <taxon>Fungi</taxon>
        <taxon>Dikarya</taxon>
        <taxon>Ascomycota</taxon>
        <taxon>Pezizomycotina</taxon>
        <taxon>Eurotiomycetes</taxon>
        <taxon>Eurotiomycetidae</taxon>
        <taxon>Eurotiales</taxon>
        <taxon>Aspergillaceae</taxon>
        <taxon>Aspergillus</taxon>
        <taxon>Aspergillus subgen. Circumdati</taxon>
    </lineage>
</organism>
<name>A0A2J5I468_9EURO</name>
<dbReference type="AlphaFoldDB" id="A0A2J5I468"/>
<evidence type="ECO:0000256" key="3">
    <source>
        <dbReference type="ARBA" id="ARBA00022617"/>
    </source>
</evidence>
<keyword evidence="4 8" id="KW-0479">Metal-binding</keyword>
<dbReference type="EMBL" id="KZ559509">
    <property type="protein sequence ID" value="PLN84688.1"/>
    <property type="molecule type" value="Genomic_DNA"/>
</dbReference>
<proteinExistence type="inferred from homology"/>
<dbReference type="PANTHER" id="PTHR24305:SF157">
    <property type="entry name" value="N-ACETYLTRYPTOPHAN 6-HYDROXYLASE IVOC-RELATED"/>
    <property type="match status" value="1"/>
</dbReference>
<gene>
    <name evidence="10" type="ORF">BDW42DRAFT_30108</name>
</gene>
<dbReference type="GO" id="GO:0005506">
    <property type="term" value="F:iron ion binding"/>
    <property type="evidence" value="ECO:0007669"/>
    <property type="project" value="InterPro"/>
</dbReference>